<reference evidence="6 7" key="1">
    <citation type="submission" date="2020-08" db="EMBL/GenBank/DDBJ databases">
        <title>Adhaeribacter dokdonensis sp. nov., isolated from the rhizosphere of Elymus tsukushiensis, a plant native to the Dokdo Islands, Republic of Korea.</title>
        <authorList>
            <person name="Ghim S.Y."/>
        </authorList>
    </citation>
    <scope>NUCLEOTIDE SEQUENCE [LARGE SCALE GENOMIC DNA]</scope>
    <source>
        <strain evidence="6 7">KUDC8001</strain>
        <plasmid evidence="6 7">unnamed</plasmid>
    </source>
</reference>
<organism evidence="6 7">
    <name type="scientific">Adhaeribacter radiodurans</name>
    <dbReference type="NCBI Taxonomy" id="2745197"/>
    <lineage>
        <taxon>Bacteria</taxon>
        <taxon>Pseudomonadati</taxon>
        <taxon>Bacteroidota</taxon>
        <taxon>Cytophagia</taxon>
        <taxon>Cytophagales</taxon>
        <taxon>Hymenobacteraceae</taxon>
        <taxon>Adhaeribacter</taxon>
    </lineage>
</organism>
<dbReference type="KEGG" id="add:HUW48_00060"/>
<dbReference type="SUPFAM" id="SSF46689">
    <property type="entry name" value="Homeodomain-like"/>
    <property type="match status" value="1"/>
</dbReference>
<dbReference type="InterPro" id="IPR009057">
    <property type="entry name" value="Homeodomain-like_sf"/>
</dbReference>
<accession>A0A7L7L133</accession>
<keyword evidence="2" id="KW-0238">DNA-binding</keyword>
<evidence type="ECO:0000256" key="4">
    <source>
        <dbReference type="SAM" id="Phobius"/>
    </source>
</evidence>
<gene>
    <name evidence="6" type="ORF">HUW48_00060</name>
</gene>
<dbReference type="Gene3D" id="1.10.10.60">
    <property type="entry name" value="Homeodomain-like"/>
    <property type="match status" value="2"/>
</dbReference>
<evidence type="ECO:0000313" key="7">
    <source>
        <dbReference type="Proteomes" id="UP000514509"/>
    </source>
</evidence>
<dbReference type="PROSITE" id="PS01124">
    <property type="entry name" value="HTH_ARAC_FAMILY_2"/>
    <property type="match status" value="1"/>
</dbReference>
<proteinExistence type="predicted"/>
<name>A0A7L7L133_9BACT</name>
<dbReference type="InterPro" id="IPR018060">
    <property type="entry name" value="HTH_AraC"/>
</dbReference>
<feature type="transmembrane region" description="Helical" evidence="4">
    <location>
        <begin position="205"/>
        <end position="226"/>
    </location>
</feature>
<keyword evidence="4" id="KW-0472">Membrane</keyword>
<evidence type="ECO:0000256" key="3">
    <source>
        <dbReference type="ARBA" id="ARBA00023163"/>
    </source>
</evidence>
<feature type="domain" description="HTH araC/xylS-type" evidence="5">
    <location>
        <begin position="303"/>
        <end position="407"/>
    </location>
</feature>
<dbReference type="GO" id="GO:0003700">
    <property type="term" value="F:DNA-binding transcription factor activity"/>
    <property type="evidence" value="ECO:0007669"/>
    <property type="project" value="InterPro"/>
</dbReference>
<dbReference type="Pfam" id="PF12833">
    <property type="entry name" value="HTH_18"/>
    <property type="match status" value="1"/>
</dbReference>
<keyword evidence="4" id="KW-1133">Transmembrane helix</keyword>
<feature type="transmembrane region" description="Helical" evidence="4">
    <location>
        <begin position="232"/>
        <end position="254"/>
    </location>
</feature>
<dbReference type="PANTHER" id="PTHR43280">
    <property type="entry name" value="ARAC-FAMILY TRANSCRIPTIONAL REGULATOR"/>
    <property type="match status" value="1"/>
</dbReference>
<protein>
    <submittedName>
        <fullName evidence="6">AraC family transcriptional regulator</fullName>
    </submittedName>
</protein>
<keyword evidence="3" id="KW-0804">Transcription</keyword>
<dbReference type="Proteomes" id="UP000514509">
    <property type="component" value="Plasmid unnamed"/>
</dbReference>
<geneLocation type="plasmid" evidence="6 7">
    <name>unnamed</name>
</geneLocation>
<dbReference type="AlphaFoldDB" id="A0A7L7L133"/>
<dbReference type="PANTHER" id="PTHR43280:SF29">
    <property type="entry name" value="ARAC-FAMILY TRANSCRIPTIONAL REGULATOR"/>
    <property type="match status" value="1"/>
</dbReference>
<evidence type="ECO:0000256" key="2">
    <source>
        <dbReference type="ARBA" id="ARBA00023125"/>
    </source>
</evidence>
<dbReference type="GO" id="GO:0043565">
    <property type="term" value="F:sequence-specific DNA binding"/>
    <property type="evidence" value="ECO:0007669"/>
    <property type="project" value="InterPro"/>
</dbReference>
<feature type="transmembrane region" description="Helical" evidence="4">
    <location>
        <begin position="86"/>
        <end position="103"/>
    </location>
</feature>
<feature type="transmembrane region" description="Helical" evidence="4">
    <location>
        <begin position="48"/>
        <end position="74"/>
    </location>
</feature>
<dbReference type="PROSITE" id="PS00041">
    <property type="entry name" value="HTH_ARAC_FAMILY_1"/>
    <property type="match status" value="1"/>
</dbReference>
<keyword evidence="1" id="KW-0805">Transcription regulation</keyword>
<evidence type="ECO:0000256" key="1">
    <source>
        <dbReference type="ARBA" id="ARBA00023015"/>
    </source>
</evidence>
<keyword evidence="7" id="KW-1185">Reference proteome</keyword>
<dbReference type="InterPro" id="IPR018062">
    <property type="entry name" value="HTH_AraC-typ_CS"/>
</dbReference>
<feature type="transmembrane region" description="Helical" evidence="4">
    <location>
        <begin position="20"/>
        <end position="41"/>
    </location>
</feature>
<evidence type="ECO:0000259" key="5">
    <source>
        <dbReference type="PROSITE" id="PS01124"/>
    </source>
</evidence>
<sequence>MKNVFLELVYPPLMPYADLLANLMFLSTFIGLLVIIILTLVNKVKSHANYLLSLSLISVTLFTFTSALLINHAIFQVPHLFRINMPLHYLVAPCAYLYVRAVLYQESKFQRLDWLHFVPFLLHTGELLPFMLHSAAYKLTYLQQLLVDVDGVTKQKEGLLPDYYHPVLKFMIGNVYVVLQWQLIRRFSIQNASNYFPNHKQFLNWLWVFTLLNTFLYPPVLIAMFLPISITLLTTFIVVSLGSYLLITSTMLFFRPYILYGLVDSEPTFQLSKHPEEALSSMIKESSERVYSLSVEKRQEYRQKVEAYMAQNQPFLKKGYSIKDLVQEVNVPQHHLSSLINQEYGINFNDFINCYRVEYVKSKLKQPEWRNLTLEGIALEAGFTNRTTFFRAFTKLTGLSPSKFITKDSPDLQGGDKA</sequence>
<evidence type="ECO:0000313" key="6">
    <source>
        <dbReference type="EMBL" id="QMU26502.1"/>
    </source>
</evidence>
<dbReference type="EMBL" id="CP055152">
    <property type="protein sequence ID" value="QMU26502.1"/>
    <property type="molecule type" value="Genomic_DNA"/>
</dbReference>
<dbReference type="SMART" id="SM00342">
    <property type="entry name" value="HTH_ARAC"/>
    <property type="match status" value="1"/>
</dbReference>
<keyword evidence="6" id="KW-0614">Plasmid</keyword>
<keyword evidence="4" id="KW-0812">Transmembrane</keyword>
<dbReference type="RefSeq" id="WP_182411443.1">
    <property type="nucleotide sequence ID" value="NZ_CP055152.1"/>
</dbReference>